<keyword evidence="11 12" id="KW-0472">Membrane</keyword>
<keyword evidence="3" id="KW-0813">Transport</keyword>
<evidence type="ECO:0000256" key="12">
    <source>
        <dbReference type="SAM" id="Phobius"/>
    </source>
</evidence>
<dbReference type="InterPro" id="IPR016174">
    <property type="entry name" value="Di-haem_cyt_TM"/>
</dbReference>
<dbReference type="Gene3D" id="1.20.950.20">
    <property type="entry name" value="Transmembrane di-heme cytochromes, Chain C"/>
    <property type="match status" value="1"/>
</dbReference>
<evidence type="ECO:0000256" key="8">
    <source>
        <dbReference type="ARBA" id="ARBA00022982"/>
    </source>
</evidence>
<keyword evidence="4" id="KW-1003">Cell membrane</keyword>
<dbReference type="PANTHER" id="PTHR30485">
    <property type="entry name" value="NI/FE-HYDROGENASE 1 B-TYPE CYTOCHROME SUBUNIT"/>
    <property type="match status" value="1"/>
</dbReference>
<accession>A0A377F5Y3</accession>
<comment type="subcellular location">
    <subcellularLocation>
        <location evidence="1">Cell membrane</location>
        <topology evidence="1">Multi-pass membrane protein</topology>
    </subcellularLocation>
</comment>
<evidence type="ECO:0000256" key="5">
    <source>
        <dbReference type="ARBA" id="ARBA00022617"/>
    </source>
</evidence>
<comment type="similarity">
    <text evidence="2">Belongs to the HupC/HyaC/HydC family.</text>
</comment>
<feature type="transmembrane region" description="Helical" evidence="12">
    <location>
        <begin position="7"/>
        <end position="27"/>
    </location>
</feature>
<protein>
    <submittedName>
        <fullName evidence="14">Ni/Fe-hydrogenase 1 b-type cytochrome subunit</fullName>
    </submittedName>
</protein>
<dbReference type="NCBIfam" id="TIGR02125">
    <property type="entry name" value="CytB-hydogenase"/>
    <property type="match status" value="1"/>
</dbReference>
<evidence type="ECO:0000256" key="4">
    <source>
        <dbReference type="ARBA" id="ARBA00022475"/>
    </source>
</evidence>
<dbReference type="GO" id="GO:0020037">
    <property type="term" value="F:heme binding"/>
    <property type="evidence" value="ECO:0007669"/>
    <property type="project" value="TreeGrafter"/>
</dbReference>
<evidence type="ECO:0000256" key="11">
    <source>
        <dbReference type="ARBA" id="ARBA00023136"/>
    </source>
</evidence>
<dbReference type="InterPro" id="IPR011577">
    <property type="entry name" value="Cyt_b561_bac/Ni-Hgenase"/>
</dbReference>
<evidence type="ECO:0000256" key="6">
    <source>
        <dbReference type="ARBA" id="ARBA00022692"/>
    </source>
</evidence>
<evidence type="ECO:0000259" key="13">
    <source>
        <dbReference type="Pfam" id="PF01292"/>
    </source>
</evidence>
<evidence type="ECO:0000256" key="10">
    <source>
        <dbReference type="ARBA" id="ARBA00023004"/>
    </source>
</evidence>
<proteinExistence type="inferred from homology"/>
<keyword evidence="10" id="KW-0408">Iron</keyword>
<keyword evidence="8" id="KW-0249">Electron transport</keyword>
<feature type="domain" description="Cytochrome b561 bacterial/Ni-hydrogenase" evidence="13">
    <location>
        <begin position="5"/>
        <end position="104"/>
    </location>
</feature>
<dbReference type="GO" id="GO:0022904">
    <property type="term" value="P:respiratory electron transport chain"/>
    <property type="evidence" value="ECO:0007669"/>
    <property type="project" value="InterPro"/>
</dbReference>
<dbReference type="InterPro" id="IPR000516">
    <property type="entry name" value="Ni-dep_Hydgase_cyt-B"/>
</dbReference>
<gene>
    <name evidence="14" type="primary">hyaC_2</name>
    <name evidence="14" type="ORF">NCTC13148_05850</name>
</gene>
<dbReference type="InterPro" id="IPR051542">
    <property type="entry name" value="Hydrogenase_cytochrome"/>
</dbReference>
<dbReference type="SUPFAM" id="SSF81342">
    <property type="entry name" value="Transmembrane di-heme cytochromes"/>
    <property type="match status" value="1"/>
</dbReference>
<dbReference type="EMBL" id="UGET01000006">
    <property type="protein sequence ID" value="STN25447.1"/>
    <property type="molecule type" value="Genomic_DNA"/>
</dbReference>
<evidence type="ECO:0000256" key="1">
    <source>
        <dbReference type="ARBA" id="ARBA00004651"/>
    </source>
</evidence>
<keyword evidence="7" id="KW-0479">Metal-binding</keyword>
<keyword evidence="9 12" id="KW-1133">Transmembrane helix</keyword>
<name>A0A377F5Y3_ECOLX</name>
<dbReference type="GO" id="GO:0005886">
    <property type="term" value="C:plasma membrane"/>
    <property type="evidence" value="ECO:0007669"/>
    <property type="project" value="UniProtKB-SubCell"/>
</dbReference>
<dbReference type="Proteomes" id="UP000254255">
    <property type="component" value="Unassembled WGS sequence"/>
</dbReference>
<dbReference type="PANTHER" id="PTHR30485:SF0">
    <property type="entry name" value="NI_FE-HYDROGENASE 1 B-TYPE CYTOCHROME SUBUNIT-RELATED"/>
    <property type="match status" value="1"/>
</dbReference>
<evidence type="ECO:0000313" key="15">
    <source>
        <dbReference type="Proteomes" id="UP000254255"/>
    </source>
</evidence>
<dbReference type="Pfam" id="PF01292">
    <property type="entry name" value="Ni_hydr_CYTB"/>
    <property type="match status" value="1"/>
</dbReference>
<feature type="transmembrane region" description="Helical" evidence="12">
    <location>
        <begin position="73"/>
        <end position="96"/>
    </location>
</feature>
<dbReference type="GO" id="GO:0009055">
    <property type="term" value="F:electron transfer activity"/>
    <property type="evidence" value="ECO:0007669"/>
    <property type="project" value="InterPro"/>
</dbReference>
<organism evidence="14 15">
    <name type="scientific">Escherichia coli</name>
    <dbReference type="NCBI Taxonomy" id="562"/>
    <lineage>
        <taxon>Bacteria</taxon>
        <taxon>Pseudomonadati</taxon>
        <taxon>Pseudomonadota</taxon>
        <taxon>Gammaproteobacteria</taxon>
        <taxon>Enterobacterales</taxon>
        <taxon>Enterobacteriaceae</taxon>
        <taxon>Escherichia</taxon>
    </lineage>
</organism>
<evidence type="ECO:0000313" key="14">
    <source>
        <dbReference type="EMBL" id="STN25447.1"/>
    </source>
</evidence>
<sequence length="149" mass="17423">MGYIRLIHFSAGMIFTVVLLMRIYWAFVGNRYSRELFIVPVWRKSWWQGVWYEIRWYLFLAKRPSADIGHNPIAQAAMFGYFLMSVFMIITGFALYSEHSQYAIFAPFRYVVEFFLLDGWQLNGHSQLASAGDVADWRVCDRSCLHGAA</sequence>
<evidence type="ECO:0000256" key="7">
    <source>
        <dbReference type="ARBA" id="ARBA00022723"/>
    </source>
</evidence>
<reference evidence="14 15" key="1">
    <citation type="submission" date="2018-06" db="EMBL/GenBank/DDBJ databases">
        <authorList>
            <consortium name="Pathogen Informatics"/>
            <person name="Doyle S."/>
        </authorList>
    </citation>
    <scope>NUCLEOTIDE SEQUENCE [LARGE SCALE GENOMIC DNA]</scope>
    <source>
        <strain evidence="14 15">NCTC13148</strain>
    </source>
</reference>
<evidence type="ECO:0000256" key="2">
    <source>
        <dbReference type="ARBA" id="ARBA00008622"/>
    </source>
</evidence>
<dbReference type="AlphaFoldDB" id="A0A377F5Y3"/>
<keyword evidence="5" id="KW-0349">Heme</keyword>
<dbReference type="GO" id="GO:0005506">
    <property type="term" value="F:iron ion binding"/>
    <property type="evidence" value="ECO:0007669"/>
    <property type="project" value="InterPro"/>
</dbReference>
<evidence type="ECO:0000256" key="9">
    <source>
        <dbReference type="ARBA" id="ARBA00022989"/>
    </source>
</evidence>
<keyword evidence="6 12" id="KW-0812">Transmembrane</keyword>
<evidence type="ECO:0000256" key="3">
    <source>
        <dbReference type="ARBA" id="ARBA00022448"/>
    </source>
</evidence>